<sequence length="439" mass="48557">MFEGLPSRERPLILGILVDVSGSMLSAMGGGTGGQNRLEAFRDSLKRNAAKVDQLSQGALSEVSQSTLLFAYGFGFGGPGAFLSPGPDVRDLLQTSRGRASTISLHDLALNWDLWEAHLTKLAVGMFGNTPMLEGLTTATERLRAEIQQHQLFGPPIIFFLSDGDPTDGSETDVTSAADVLRSLGAIIVSCYVTDSNITEPRRLYEHAPDSWPSSARLMLNCASTIPSLSPIEEYLRSRRWHIEPGARLFAQVNQSEILSEFMGIITSPVATNAASVSRGANRSISVFITYSHHDRAYLAEDSLYGFLKGLTREGFSIWFDTRLEAGALWDNEIKKQMEAADIVIALVSQSFLNSDYCQSVEMARFLERRKETGLVILPIIVAPCDWRSYPWLSATQFEPRDGRTIEPDYEDRGKRDRLFLTILERLRALGRIIRASAG</sequence>
<dbReference type="Gene3D" id="3.40.50.10140">
    <property type="entry name" value="Toll/interleukin-1 receptor homology (TIR) domain"/>
    <property type="match status" value="1"/>
</dbReference>
<evidence type="ECO:0000313" key="3">
    <source>
        <dbReference type="Proteomes" id="UP000231194"/>
    </source>
</evidence>
<dbReference type="PROSITE" id="PS50104">
    <property type="entry name" value="TIR"/>
    <property type="match status" value="1"/>
</dbReference>
<dbReference type="CDD" id="cd00198">
    <property type="entry name" value="vWFA"/>
    <property type="match status" value="1"/>
</dbReference>
<name>A0A2M8R7R4_9BRAD</name>
<evidence type="ECO:0000313" key="2">
    <source>
        <dbReference type="EMBL" id="PJG53866.1"/>
    </source>
</evidence>
<dbReference type="InterPro" id="IPR036465">
    <property type="entry name" value="vWFA_dom_sf"/>
</dbReference>
<dbReference type="Gene3D" id="3.40.50.410">
    <property type="entry name" value="von Willebrand factor, type A domain"/>
    <property type="match status" value="1"/>
</dbReference>
<accession>A0A2M8R7R4</accession>
<feature type="domain" description="TIR" evidence="1">
    <location>
        <begin position="283"/>
        <end position="427"/>
    </location>
</feature>
<dbReference type="GO" id="GO:0007165">
    <property type="term" value="P:signal transduction"/>
    <property type="evidence" value="ECO:0007669"/>
    <property type="project" value="InterPro"/>
</dbReference>
<organism evidence="2 3">
    <name type="scientific">Bradyrhizobium forestalis</name>
    <dbReference type="NCBI Taxonomy" id="1419263"/>
    <lineage>
        <taxon>Bacteria</taxon>
        <taxon>Pseudomonadati</taxon>
        <taxon>Pseudomonadota</taxon>
        <taxon>Alphaproteobacteria</taxon>
        <taxon>Hyphomicrobiales</taxon>
        <taxon>Nitrobacteraceae</taxon>
        <taxon>Bradyrhizobium</taxon>
    </lineage>
</organism>
<dbReference type="Proteomes" id="UP000231194">
    <property type="component" value="Unassembled WGS sequence"/>
</dbReference>
<dbReference type="SMART" id="SM00255">
    <property type="entry name" value="TIR"/>
    <property type="match status" value="1"/>
</dbReference>
<dbReference type="OrthoDB" id="1426235at2"/>
<dbReference type="InterPro" id="IPR035897">
    <property type="entry name" value="Toll_tir_struct_dom_sf"/>
</dbReference>
<dbReference type="RefSeq" id="WP_100233193.1">
    <property type="nucleotide sequence ID" value="NZ_PGVG01000013.1"/>
</dbReference>
<protein>
    <recommendedName>
        <fullName evidence="1">TIR domain-containing protein</fullName>
    </recommendedName>
</protein>
<comment type="caution">
    <text evidence="2">The sequence shown here is derived from an EMBL/GenBank/DDBJ whole genome shotgun (WGS) entry which is preliminary data.</text>
</comment>
<proteinExistence type="predicted"/>
<reference evidence="2 3" key="1">
    <citation type="submission" date="2017-11" db="EMBL/GenBank/DDBJ databases">
        <title>Bradyrhizobium forestalis sp. nov., an efficient nitrogen-fixing bacterium isolated from nodules of forest legume species in the Amazon.</title>
        <authorList>
            <person name="Costa E.M."/>
            <person name="Guimaraes A."/>
            <person name="Carvalho T.S."/>
            <person name="Rodrigues T.L."/>
            <person name="Ribeiro P.R.A."/>
            <person name="Lebbe L."/>
            <person name="Willems A."/>
            <person name="Moreira F.M.S."/>
        </authorList>
    </citation>
    <scope>NUCLEOTIDE SEQUENCE [LARGE SCALE GENOMIC DNA]</scope>
    <source>
        <strain evidence="2 3">INPA54B</strain>
    </source>
</reference>
<gene>
    <name evidence="2" type="ORF">CVM73_17555</name>
</gene>
<dbReference type="SUPFAM" id="SSF52200">
    <property type="entry name" value="Toll/Interleukin receptor TIR domain"/>
    <property type="match status" value="1"/>
</dbReference>
<keyword evidence="3" id="KW-1185">Reference proteome</keyword>
<dbReference type="EMBL" id="PGVG01000013">
    <property type="protein sequence ID" value="PJG53866.1"/>
    <property type="molecule type" value="Genomic_DNA"/>
</dbReference>
<dbReference type="InterPro" id="IPR000157">
    <property type="entry name" value="TIR_dom"/>
</dbReference>
<dbReference type="AlphaFoldDB" id="A0A2M8R7R4"/>
<dbReference type="Pfam" id="PF13676">
    <property type="entry name" value="TIR_2"/>
    <property type="match status" value="1"/>
</dbReference>
<dbReference type="SUPFAM" id="SSF53300">
    <property type="entry name" value="vWA-like"/>
    <property type="match status" value="1"/>
</dbReference>
<evidence type="ECO:0000259" key="1">
    <source>
        <dbReference type="PROSITE" id="PS50104"/>
    </source>
</evidence>